<organism evidence="1 2">
    <name type="scientific">Dryococelus australis</name>
    <dbReference type="NCBI Taxonomy" id="614101"/>
    <lineage>
        <taxon>Eukaryota</taxon>
        <taxon>Metazoa</taxon>
        <taxon>Ecdysozoa</taxon>
        <taxon>Arthropoda</taxon>
        <taxon>Hexapoda</taxon>
        <taxon>Insecta</taxon>
        <taxon>Pterygota</taxon>
        <taxon>Neoptera</taxon>
        <taxon>Polyneoptera</taxon>
        <taxon>Phasmatodea</taxon>
        <taxon>Verophasmatodea</taxon>
        <taxon>Anareolatae</taxon>
        <taxon>Phasmatidae</taxon>
        <taxon>Eurycanthinae</taxon>
        <taxon>Dryococelus</taxon>
    </lineage>
</organism>
<keyword evidence="2" id="KW-1185">Reference proteome</keyword>
<accession>A0ABQ9IB35</accession>
<sequence length="375" mass="42109">MSNPFRYTLIDEFNCCNHSNTARLNTSRPIPTIGGNTKCLGSTSPPDEFAKYSWLYLAFLHKIDFKRMYTEITFAIGSEFIIHTLDDSAPIADLQSNKKRIPYFQMWDDTRATVNEQSSEERRLRCSYRQPPLSEILRHSLDLFDIYNRISLCPRHQVWSLGYSVTKHRPTSADSTAHNYLNGATVAELLDHSPPTKAIQVQSPAGSPDLCMWESCRTLVGGFSRGYPVSPPLHSGAASYSPPSLSSALETLLLRATLIVIRAPPCTVAYSSVRTTNTSSVVASHLPSTFVFFRRYRSLHQTSPDCGTSVKWLPQILILLRRRKVFIVSVVYSGPESPPNAALRRLKDFQNIQDCQKILVRPLKSLTPLTGGRRG</sequence>
<reference evidence="1 2" key="1">
    <citation type="submission" date="2023-02" db="EMBL/GenBank/DDBJ databases">
        <title>LHISI_Scaffold_Assembly.</title>
        <authorList>
            <person name="Stuart O.P."/>
            <person name="Cleave R."/>
            <person name="Magrath M.J.L."/>
            <person name="Mikheyev A.S."/>
        </authorList>
    </citation>
    <scope>NUCLEOTIDE SEQUENCE [LARGE SCALE GENOMIC DNA]</scope>
    <source>
        <strain evidence="1">Daus_M_001</strain>
        <tissue evidence="1">Leg muscle</tissue>
    </source>
</reference>
<evidence type="ECO:0000313" key="1">
    <source>
        <dbReference type="EMBL" id="KAJ8893884.1"/>
    </source>
</evidence>
<dbReference type="Proteomes" id="UP001159363">
    <property type="component" value="Chromosome 2"/>
</dbReference>
<proteinExistence type="predicted"/>
<comment type="caution">
    <text evidence="1">The sequence shown here is derived from an EMBL/GenBank/DDBJ whole genome shotgun (WGS) entry which is preliminary data.</text>
</comment>
<evidence type="ECO:0000313" key="2">
    <source>
        <dbReference type="Proteomes" id="UP001159363"/>
    </source>
</evidence>
<evidence type="ECO:0008006" key="3">
    <source>
        <dbReference type="Google" id="ProtNLM"/>
    </source>
</evidence>
<name>A0ABQ9IB35_9NEOP</name>
<dbReference type="EMBL" id="JARBHB010000002">
    <property type="protein sequence ID" value="KAJ8893884.1"/>
    <property type="molecule type" value="Genomic_DNA"/>
</dbReference>
<gene>
    <name evidence="1" type="ORF">PR048_006485</name>
</gene>
<protein>
    <recommendedName>
        <fullName evidence="3">Maturase K</fullName>
    </recommendedName>
</protein>